<organism evidence="1 2">
    <name type="scientific">Funneliformis mosseae</name>
    <name type="common">Endomycorrhizal fungus</name>
    <name type="synonym">Glomus mosseae</name>
    <dbReference type="NCBI Taxonomy" id="27381"/>
    <lineage>
        <taxon>Eukaryota</taxon>
        <taxon>Fungi</taxon>
        <taxon>Fungi incertae sedis</taxon>
        <taxon>Mucoromycota</taxon>
        <taxon>Glomeromycotina</taxon>
        <taxon>Glomeromycetes</taxon>
        <taxon>Glomerales</taxon>
        <taxon>Glomeraceae</taxon>
        <taxon>Funneliformis</taxon>
    </lineage>
</organism>
<evidence type="ECO:0000313" key="2">
    <source>
        <dbReference type="Proteomes" id="UP000789375"/>
    </source>
</evidence>
<proteinExistence type="predicted"/>
<reference evidence="1" key="1">
    <citation type="submission" date="2021-06" db="EMBL/GenBank/DDBJ databases">
        <authorList>
            <person name="Kallberg Y."/>
            <person name="Tangrot J."/>
            <person name="Rosling A."/>
        </authorList>
    </citation>
    <scope>NUCLEOTIDE SEQUENCE</scope>
    <source>
        <strain evidence="1">87-6 pot B 2015</strain>
    </source>
</reference>
<accession>A0A9N9EW44</accession>
<dbReference type="AlphaFoldDB" id="A0A9N9EW44"/>
<sequence length="90" mass="10572">MTTTKIDNFNTNIAWLERAISEDYIKNYDFAEFTNWEEISSGSGHKPFYAENVEYDADLIMKIKGGMREKIVMNTPIEYSNLYQVSMLER</sequence>
<protein>
    <submittedName>
        <fullName evidence="1">3548_t:CDS:1</fullName>
    </submittedName>
</protein>
<comment type="caution">
    <text evidence="1">The sequence shown here is derived from an EMBL/GenBank/DDBJ whole genome shotgun (WGS) entry which is preliminary data.</text>
</comment>
<dbReference type="EMBL" id="CAJVPP010000596">
    <property type="protein sequence ID" value="CAG8496155.1"/>
    <property type="molecule type" value="Genomic_DNA"/>
</dbReference>
<evidence type="ECO:0000313" key="1">
    <source>
        <dbReference type="EMBL" id="CAG8496155.1"/>
    </source>
</evidence>
<gene>
    <name evidence="1" type="ORF">FMOSSE_LOCUS3790</name>
</gene>
<keyword evidence="2" id="KW-1185">Reference proteome</keyword>
<name>A0A9N9EW44_FUNMO</name>
<dbReference type="Proteomes" id="UP000789375">
    <property type="component" value="Unassembled WGS sequence"/>
</dbReference>